<evidence type="ECO:0000313" key="1">
    <source>
        <dbReference type="EMBL" id="PKE57509.1"/>
    </source>
</evidence>
<evidence type="ECO:0000313" key="2">
    <source>
        <dbReference type="Proteomes" id="UP000233606"/>
    </source>
</evidence>
<gene>
    <name evidence="1" type="ORF">CW682_00120</name>
</gene>
<keyword evidence="2" id="KW-1185">Reference proteome</keyword>
<comment type="caution">
    <text evidence="1">The sequence shown here is derived from an EMBL/GenBank/DDBJ whole genome shotgun (WGS) entry which is preliminary data.</text>
</comment>
<sequence>MRDLLIEYIQSSKELKEHIESFKLEHEEVLDAYKESKGKNKGKNQTAACPVMNELNILNNMYNEQLFIIDWLRSGHNPNEHRAIDKRTVYLVDHKVLESVIDDNHYKKVSFDEYDDYIKDANNSISHALGRLSKRELEVFLMIDCEKMSFQDVAEILNLAKGSIQKFYERAKEKIAKEVDYNLFLL</sequence>
<reference evidence="1" key="1">
    <citation type="submission" date="2017-12" db="EMBL/GenBank/DDBJ databases">
        <title>Genomics of Macrococcus caseolyticus.</title>
        <authorList>
            <person name="MacFadyen A.C."/>
            <person name="Paterson G.K."/>
        </authorList>
    </citation>
    <scope>NUCLEOTIDE SEQUENCE</scope>
    <source>
        <strain evidence="1">5459_5_49</strain>
    </source>
</reference>
<name>A0ACC9MVA1_9STAP</name>
<dbReference type="EMBL" id="PIWU01000001">
    <property type="protein sequence ID" value="PKE57509.1"/>
    <property type="molecule type" value="Genomic_DNA"/>
</dbReference>
<proteinExistence type="predicted"/>
<organism evidence="1 2">
    <name type="scientific">Macrococcoides caseolyticum</name>
    <dbReference type="NCBI Taxonomy" id="69966"/>
    <lineage>
        <taxon>Bacteria</taxon>
        <taxon>Bacillati</taxon>
        <taxon>Bacillota</taxon>
        <taxon>Bacilli</taxon>
        <taxon>Bacillales</taxon>
        <taxon>Staphylococcaceae</taxon>
        <taxon>Macrococcoides</taxon>
    </lineage>
</organism>
<dbReference type="Proteomes" id="UP000233606">
    <property type="component" value="Unassembled WGS sequence"/>
</dbReference>
<accession>A0ACC9MVA1</accession>
<protein>
    <submittedName>
        <fullName evidence="1">RNA polymerase subunit sigma-70</fullName>
    </submittedName>
</protein>